<evidence type="ECO:0000256" key="3">
    <source>
        <dbReference type="ARBA" id="ARBA00022475"/>
    </source>
</evidence>
<gene>
    <name evidence="8" type="ORF">GCM10007931_05850</name>
</gene>
<comment type="similarity">
    <text evidence="2">Belongs to the DoxX family.</text>
</comment>
<keyword evidence="3" id="KW-1003">Cell membrane</keyword>
<evidence type="ECO:0000256" key="7">
    <source>
        <dbReference type="SAM" id="Phobius"/>
    </source>
</evidence>
<dbReference type="Pfam" id="PF07681">
    <property type="entry name" value="DoxX"/>
    <property type="match status" value="1"/>
</dbReference>
<keyword evidence="9" id="KW-1185">Reference proteome</keyword>
<keyword evidence="6 7" id="KW-0472">Membrane</keyword>
<evidence type="ECO:0000256" key="5">
    <source>
        <dbReference type="ARBA" id="ARBA00022989"/>
    </source>
</evidence>
<sequence>MSVIQKVLQSPASYAPLILRVPTGITLMAHGSQKLFGWFGGGGLEGTGQFMSSLGLEPGVLMAFLAGSGEFFGGLFLLIGLLTRPSAFVVAFTMLVAILSVHISNGLFLANGGYEFGLALLAIAVSLLVSGSGRIGLDNLLAEKFKR</sequence>
<evidence type="ECO:0000313" key="9">
    <source>
        <dbReference type="Proteomes" id="UP001157156"/>
    </source>
</evidence>
<protein>
    <submittedName>
        <fullName evidence="8">Oxidoreductase</fullName>
    </submittedName>
</protein>
<dbReference type="EMBL" id="BSPV01000003">
    <property type="protein sequence ID" value="GLT13611.1"/>
    <property type="molecule type" value="Genomic_DNA"/>
</dbReference>
<feature type="transmembrane region" description="Helical" evidence="7">
    <location>
        <begin position="60"/>
        <end position="81"/>
    </location>
</feature>
<dbReference type="Proteomes" id="UP001157156">
    <property type="component" value="Unassembled WGS sequence"/>
</dbReference>
<name>A0ABQ6EKU2_9VIBR</name>
<dbReference type="PANTHER" id="PTHR33452">
    <property type="entry name" value="OXIDOREDUCTASE CATD-RELATED"/>
    <property type="match status" value="1"/>
</dbReference>
<feature type="transmembrane region" description="Helical" evidence="7">
    <location>
        <begin position="88"/>
        <end position="110"/>
    </location>
</feature>
<feature type="transmembrane region" description="Helical" evidence="7">
    <location>
        <begin position="116"/>
        <end position="137"/>
    </location>
</feature>
<proteinExistence type="inferred from homology"/>
<dbReference type="InterPro" id="IPR051907">
    <property type="entry name" value="DoxX-like_oxidoreductase"/>
</dbReference>
<evidence type="ECO:0000256" key="1">
    <source>
        <dbReference type="ARBA" id="ARBA00004651"/>
    </source>
</evidence>
<dbReference type="RefSeq" id="WP_416376240.1">
    <property type="nucleotide sequence ID" value="NZ_BSPV01000003.1"/>
</dbReference>
<keyword evidence="4 7" id="KW-0812">Transmembrane</keyword>
<evidence type="ECO:0000256" key="4">
    <source>
        <dbReference type="ARBA" id="ARBA00022692"/>
    </source>
</evidence>
<organism evidence="8 9">
    <name type="scientific">Vibrio algivorus</name>
    <dbReference type="NCBI Taxonomy" id="1667024"/>
    <lineage>
        <taxon>Bacteria</taxon>
        <taxon>Pseudomonadati</taxon>
        <taxon>Pseudomonadota</taxon>
        <taxon>Gammaproteobacteria</taxon>
        <taxon>Vibrionales</taxon>
        <taxon>Vibrionaceae</taxon>
        <taxon>Vibrio</taxon>
    </lineage>
</organism>
<accession>A0ABQ6EKU2</accession>
<reference evidence="9" key="1">
    <citation type="journal article" date="2019" name="Int. J. Syst. Evol. Microbiol.">
        <title>The Global Catalogue of Microorganisms (GCM) 10K type strain sequencing project: providing services to taxonomists for standard genome sequencing and annotation.</title>
        <authorList>
            <consortium name="The Broad Institute Genomics Platform"/>
            <consortium name="The Broad Institute Genome Sequencing Center for Infectious Disease"/>
            <person name="Wu L."/>
            <person name="Ma J."/>
        </authorList>
    </citation>
    <scope>NUCLEOTIDE SEQUENCE [LARGE SCALE GENOMIC DNA]</scope>
    <source>
        <strain evidence="9">NBRC 111146</strain>
    </source>
</reference>
<dbReference type="InterPro" id="IPR032808">
    <property type="entry name" value="DoxX"/>
</dbReference>
<comment type="subcellular location">
    <subcellularLocation>
        <location evidence="1">Cell membrane</location>
        <topology evidence="1">Multi-pass membrane protein</topology>
    </subcellularLocation>
</comment>
<evidence type="ECO:0000256" key="6">
    <source>
        <dbReference type="ARBA" id="ARBA00023136"/>
    </source>
</evidence>
<keyword evidence="5 7" id="KW-1133">Transmembrane helix</keyword>
<dbReference type="PANTHER" id="PTHR33452:SF1">
    <property type="entry name" value="INNER MEMBRANE PROTEIN YPHA-RELATED"/>
    <property type="match status" value="1"/>
</dbReference>
<evidence type="ECO:0000313" key="8">
    <source>
        <dbReference type="EMBL" id="GLT13611.1"/>
    </source>
</evidence>
<comment type="caution">
    <text evidence="8">The sequence shown here is derived from an EMBL/GenBank/DDBJ whole genome shotgun (WGS) entry which is preliminary data.</text>
</comment>
<evidence type="ECO:0000256" key="2">
    <source>
        <dbReference type="ARBA" id="ARBA00006679"/>
    </source>
</evidence>